<comment type="caution">
    <text evidence="1">The sequence shown here is derived from an EMBL/GenBank/DDBJ whole genome shotgun (WGS) entry which is preliminary data.</text>
</comment>
<evidence type="ECO:0000313" key="2">
    <source>
        <dbReference type="Proteomes" id="UP000887013"/>
    </source>
</evidence>
<accession>A0A8X6PCD4</accession>
<reference evidence="1" key="1">
    <citation type="submission" date="2020-08" db="EMBL/GenBank/DDBJ databases">
        <title>Multicomponent nature underlies the extraordinary mechanical properties of spider dragline silk.</title>
        <authorList>
            <person name="Kono N."/>
            <person name="Nakamura H."/>
            <person name="Mori M."/>
            <person name="Yoshida Y."/>
            <person name="Ohtoshi R."/>
            <person name="Malay A.D."/>
            <person name="Moran D.A.P."/>
            <person name="Tomita M."/>
            <person name="Numata K."/>
            <person name="Arakawa K."/>
        </authorList>
    </citation>
    <scope>NUCLEOTIDE SEQUENCE</scope>
</reference>
<proteinExistence type="predicted"/>
<dbReference type="Proteomes" id="UP000887013">
    <property type="component" value="Unassembled WGS sequence"/>
</dbReference>
<dbReference type="EMBL" id="BMAW01018810">
    <property type="protein sequence ID" value="GFT60340.1"/>
    <property type="molecule type" value="Genomic_DNA"/>
</dbReference>
<protein>
    <submittedName>
        <fullName evidence="1">Uncharacterized protein</fullName>
    </submittedName>
</protein>
<keyword evidence="2" id="KW-1185">Reference proteome</keyword>
<sequence length="86" mass="9671">MSKLCDSEFLAHLGNADKAGPESTFSPNQLRQRYHPGKVPITKRAFHEICNSLTCWQINARLYTSTVSNLIPHLGEVATDKDRCLK</sequence>
<evidence type="ECO:0000313" key="1">
    <source>
        <dbReference type="EMBL" id="GFT60340.1"/>
    </source>
</evidence>
<dbReference type="OrthoDB" id="6407076at2759"/>
<name>A0A8X6PCD4_NEPPI</name>
<gene>
    <name evidence="1" type="ORF">NPIL_53761</name>
</gene>
<organism evidence="1 2">
    <name type="scientific">Nephila pilipes</name>
    <name type="common">Giant wood spider</name>
    <name type="synonym">Nephila maculata</name>
    <dbReference type="NCBI Taxonomy" id="299642"/>
    <lineage>
        <taxon>Eukaryota</taxon>
        <taxon>Metazoa</taxon>
        <taxon>Ecdysozoa</taxon>
        <taxon>Arthropoda</taxon>
        <taxon>Chelicerata</taxon>
        <taxon>Arachnida</taxon>
        <taxon>Araneae</taxon>
        <taxon>Araneomorphae</taxon>
        <taxon>Entelegynae</taxon>
        <taxon>Araneoidea</taxon>
        <taxon>Nephilidae</taxon>
        <taxon>Nephila</taxon>
    </lineage>
</organism>
<dbReference type="AlphaFoldDB" id="A0A8X6PCD4"/>